<dbReference type="AlphaFoldDB" id="A0A6A5TDF6"/>
<gene>
    <name evidence="1" type="ORF">CC80DRAFT_426174</name>
</gene>
<dbReference type="EMBL" id="ML977022">
    <property type="protein sequence ID" value="KAF1950825.1"/>
    <property type="molecule type" value="Genomic_DNA"/>
</dbReference>
<evidence type="ECO:0000313" key="2">
    <source>
        <dbReference type="Proteomes" id="UP000800035"/>
    </source>
</evidence>
<keyword evidence="2" id="KW-1185">Reference proteome</keyword>
<evidence type="ECO:0000313" key="1">
    <source>
        <dbReference type="EMBL" id="KAF1950825.1"/>
    </source>
</evidence>
<protein>
    <submittedName>
        <fullName evidence="1">Uncharacterized protein</fullName>
    </submittedName>
</protein>
<proteinExistence type="predicted"/>
<accession>A0A6A5TDF6</accession>
<sequence>MLVQACRQPKSFHLYNTGWHDDDLHYNHYNTAQDVVELLDLQKDNLEELYLDPDEQRFRETSDYHIVSLSHFASLKRLGTTPHVWSHRMRGETIDEGEERLQDELDLAERLPRSIETLIFPPGDSRSTMLPSQICKLVETRDQLLPNLWKLAVCSGGPLVDHKYDSMIRVSNDDSSLDFEIIPEATPRGGYTSTIFQHPTDSSSQPGAHWAGTKYALRR</sequence>
<dbReference type="Proteomes" id="UP000800035">
    <property type="component" value="Unassembled WGS sequence"/>
</dbReference>
<reference evidence="1" key="1">
    <citation type="journal article" date="2020" name="Stud. Mycol.">
        <title>101 Dothideomycetes genomes: a test case for predicting lifestyles and emergence of pathogens.</title>
        <authorList>
            <person name="Haridas S."/>
            <person name="Albert R."/>
            <person name="Binder M."/>
            <person name="Bloem J."/>
            <person name="Labutti K."/>
            <person name="Salamov A."/>
            <person name="Andreopoulos B."/>
            <person name="Baker S."/>
            <person name="Barry K."/>
            <person name="Bills G."/>
            <person name="Bluhm B."/>
            <person name="Cannon C."/>
            <person name="Castanera R."/>
            <person name="Culley D."/>
            <person name="Daum C."/>
            <person name="Ezra D."/>
            <person name="Gonzalez J."/>
            <person name="Henrissat B."/>
            <person name="Kuo A."/>
            <person name="Liang C."/>
            <person name="Lipzen A."/>
            <person name="Lutzoni F."/>
            <person name="Magnuson J."/>
            <person name="Mondo S."/>
            <person name="Nolan M."/>
            <person name="Ohm R."/>
            <person name="Pangilinan J."/>
            <person name="Park H.-J."/>
            <person name="Ramirez L."/>
            <person name="Alfaro M."/>
            <person name="Sun H."/>
            <person name="Tritt A."/>
            <person name="Yoshinaga Y."/>
            <person name="Zwiers L.-H."/>
            <person name="Turgeon B."/>
            <person name="Goodwin S."/>
            <person name="Spatafora J."/>
            <person name="Crous P."/>
            <person name="Grigoriev I."/>
        </authorList>
    </citation>
    <scope>NUCLEOTIDE SEQUENCE</scope>
    <source>
        <strain evidence="1">CBS 675.92</strain>
    </source>
</reference>
<organism evidence="1 2">
    <name type="scientific">Byssothecium circinans</name>
    <dbReference type="NCBI Taxonomy" id="147558"/>
    <lineage>
        <taxon>Eukaryota</taxon>
        <taxon>Fungi</taxon>
        <taxon>Dikarya</taxon>
        <taxon>Ascomycota</taxon>
        <taxon>Pezizomycotina</taxon>
        <taxon>Dothideomycetes</taxon>
        <taxon>Pleosporomycetidae</taxon>
        <taxon>Pleosporales</taxon>
        <taxon>Massarineae</taxon>
        <taxon>Massarinaceae</taxon>
        <taxon>Byssothecium</taxon>
    </lineage>
</organism>
<name>A0A6A5TDF6_9PLEO</name>